<feature type="transmembrane region" description="Helical" evidence="1">
    <location>
        <begin position="299"/>
        <end position="325"/>
    </location>
</feature>
<sequence>MKDIKINYKLIPITLFLVILSFFTIFFIFRGDLRNYILFFLIITLSINFFFGEKIIFALLIVAPFLGFLRRLMYLFGPYVRLDIFNILSDIFVLMFFLFIILVKRKELLKNLKESLIVKLFSFLFLIMILQIFNPLQGSIIVGLGGAKFWIIPMLWFYFALLIDTEKKFQNILIIIMIIGVISSIYGIKQAFWGFTKFELIWIRSKMEIEKFGSIAVLSFIRPISIFPSPQEYANYLLIAFLIASGLFLKKIRLSVYFFTMILIFFAAITEGIRGIILMIFLGFLFQCFIYVKDKKLAFFIAFFFILMYILFISTISITSIYHVLPVNISRMYYHVLKGIFDPFARESTIWERIMEFGHIPLISIKYPLGLGLGTTSLAGWKFGGNIIGFEVPFFSFIATSSIIGGIIYFIIIVLSLKECYKNYNKTGSPLYVISFSIILTYFIVGGLTLYSTTPIYWFTLGLAVEKNLN</sequence>
<reference evidence="2" key="1">
    <citation type="journal article" date="2020" name="mSystems">
        <title>Genome- and Community-Level Interaction Insights into Carbon Utilization and Element Cycling Functions of Hydrothermarchaeota in Hydrothermal Sediment.</title>
        <authorList>
            <person name="Zhou Z."/>
            <person name="Liu Y."/>
            <person name="Xu W."/>
            <person name="Pan J."/>
            <person name="Luo Z.H."/>
            <person name="Li M."/>
        </authorList>
    </citation>
    <scope>NUCLEOTIDE SEQUENCE [LARGE SCALE GENOMIC DNA]</scope>
    <source>
        <strain evidence="2">SpSt-780</strain>
    </source>
</reference>
<name>A0A7C4U6Y1_UNCW3</name>
<feature type="transmembrane region" description="Helical" evidence="1">
    <location>
        <begin position="233"/>
        <end position="249"/>
    </location>
</feature>
<feature type="transmembrane region" description="Helical" evidence="1">
    <location>
        <begin position="429"/>
        <end position="451"/>
    </location>
</feature>
<keyword evidence="1" id="KW-0812">Transmembrane</keyword>
<evidence type="ECO:0000256" key="1">
    <source>
        <dbReference type="SAM" id="Phobius"/>
    </source>
</evidence>
<feature type="transmembrane region" description="Helical" evidence="1">
    <location>
        <begin position="139"/>
        <end position="159"/>
    </location>
</feature>
<feature type="transmembrane region" description="Helical" evidence="1">
    <location>
        <begin position="394"/>
        <end position="417"/>
    </location>
</feature>
<proteinExistence type="predicted"/>
<evidence type="ECO:0008006" key="3">
    <source>
        <dbReference type="Google" id="ProtNLM"/>
    </source>
</evidence>
<dbReference type="AlphaFoldDB" id="A0A7C4U6Y1"/>
<comment type="caution">
    <text evidence="2">The sequence shown here is derived from an EMBL/GenBank/DDBJ whole genome shotgun (WGS) entry which is preliminary data.</text>
</comment>
<feature type="transmembrane region" description="Helical" evidence="1">
    <location>
        <begin position="171"/>
        <end position="188"/>
    </location>
</feature>
<feature type="transmembrane region" description="Helical" evidence="1">
    <location>
        <begin position="115"/>
        <end position="133"/>
    </location>
</feature>
<feature type="transmembrane region" description="Helical" evidence="1">
    <location>
        <begin position="36"/>
        <end position="64"/>
    </location>
</feature>
<keyword evidence="1" id="KW-1133">Transmembrane helix</keyword>
<evidence type="ECO:0000313" key="2">
    <source>
        <dbReference type="EMBL" id="HGW91656.1"/>
    </source>
</evidence>
<accession>A0A7C4U6Y1</accession>
<feature type="transmembrane region" description="Helical" evidence="1">
    <location>
        <begin position="84"/>
        <end position="103"/>
    </location>
</feature>
<gene>
    <name evidence="2" type="ORF">ENV67_03845</name>
</gene>
<feature type="transmembrane region" description="Helical" evidence="1">
    <location>
        <begin position="6"/>
        <end position="29"/>
    </location>
</feature>
<dbReference type="EMBL" id="DTHG01000045">
    <property type="protein sequence ID" value="HGW91656.1"/>
    <property type="molecule type" value="Genomic_DNA"/>
</dbReference>
<organism evidence="2">
    <name type="scientific">candidate division WOR-3 bacterium</name>
    <dbReference type="NCBI Taxonomy" id="2052148"/>
    <lineage>
        <taxon>Bacteria</taxon>
        <taxon>Bacteria division WOR-3</taxon>
    </lineage>
</organism>
<keyword evidence="1" id="KW-0472">Membrane</keyword>
<protein>
    <recommendedName>
        <fullName evidence="3">O-antigen ligase domain-containing protein</fullName>
    </recommendedName>
</protein>